<feature type="compositionally biased region" description="Pro residues" evidence="1">
    <location>
        <begin position="547"/>
        <end position="558"/>
    </location>
</feature>
<dbReference type="EMBL" id="PUHQ01000040">
    <property type="protein sequence ID" value="KAG0660851.1"/>
    <property type="molecule type" value="Genomic_DNA"/>
</dbReference>
<dbReference type="InterPro" id="IPR013952">
    <property type="entry name" value="DUF1776_fun"/>
</dbReference>
<evidence type="ECO:0000313" key="3">
    <source>
        <dbReference type="Proteomes" id="UP000777482"/>
    </source>
</evidence>
<dbReference type="Proteomes" id="UP000777482">
    <property type="component" value="Unassembled WGS sequence"/>
</dbReference>
<evidence type="ECO:0000256" key="1">
    <source>
        <dbReference type="SAM" id="MobiDB-lite"/>
    </source>
</evidence>
<dbReference type="SUPFAM" id="SSF51735">
    <property type="entry name" value="NAD(P)-binding Rossmann-fold domains"/>
    <property type="match status" value="1"/>
</dbReference>
<dbReference type="GO" id="GO:0016491">
    <property type="term" value="F:oxidoreductase activity"/>
    <property type="evidence" value="ECO:0007669"/>
    <property type="project" value="TreeGrafter"/>
</dbReference>
<feature type="compositionally biased region" description="Pro residues" evidence="1">
    <location>
        <begin position="72"/>
        <end position="84"/>
    </location>
</feature>
<proteinExistence type="predicted"/>
<feature type="compositionally biased region" description="Gly residues" evidence="1">
    <location>
        <begin position="441"/>
        <end position="451"/>
    </location>
</feature>
<gene>
    <name evidence="2" type="ORF">C6P46_004406</name>
</gene>
<dbReference type="AlphaFoldDB" id="A0A9P6W108"/>
<protein>
    <submittedName>
        <fullName evidence="2">Uncharacterized protein</fullName>
    </submittedName>
</protein>
<accession>A0A9P6W108</accession>
<sequence>MSGSISDLIDEALTQAQAVWEAVVPADLGNLHDLPQHVAHSLDSLLDKLTNNGTLPVPNPRDWLPEQLQPAAPAPAPLPTPPAPLSSTALLSHLRAYLSRLASHSREHPWIYASVAVGLSGGASYYWAPHATLRTLEPLSNLLVPLAVLPDPKDRPHRLLPAQHRVAGEVRKEAVVVLGAESPHGREIALDLERRGFVVVATVADPADVDSLERTSRGWLKVLVLDPKESSSVSPFLRSLSTALSLRYPLHSSGDPFSRPAHSLALTGVVNCLSLASSATANPYPLEATENDFVRKEVGERVATVVGVVRGLLPILRSAAARPGAPTGVFLSLVPTASSNLALPFASLASAADAAIASVLHSLRREVSASTSHNVRMTTLQVGFFQTGMAPPATQTAAGGRGPGPAAALTLPIRLESIYAPALTRRVPIPDSQDERTASNNGGGNLRGGASGNNDNNKYARKGSEMRRLCKRVWQILVRPNHAAAVGRIGSGSFTYLLVSYLPHALVDLCLSVQDRLYGVYLSHVRKLLSNRRPQWSRLSAAAAPTPRSPRPPLPTPPNTNTNANANAPNPLLRPGPAQVPLSDPFITTMPSAPPSSSSSAASSADEVSSSGQSSSSLEDFGQYGAASGSGYGGYGSGTASMGGSFVNVERDEV</sequence>
<feature type="compositionally biased region" description="Low complexity" evidence="1">
    <location>
        <begin position="537"/>
        <end position="546"/>
    </location>
</feature>
<feature type="compositionally biased region" description="Low complexity" evidence="1">
    <location>
        <begin position="559"/>
        <end position="575"/>
    </location>
</feature>
<feature type="region of interest" description="Disordered" evidence="1">
    <location>
        <begin position="56"/>
        <end position="84"/>
    </location>
</feature>
<reference evidence="2 3" key="1">
    <citation type="submission" date="2020-11" db="EMBL/GenBank/DDBJ databases">
        <title>Kefir isolates.</title>
        <authorList>
            <person name="Marcisauskas S."/>
            <person name="Kim Y."/>
            <person name="Blasche S."/>
        </authorList>
    </citation>
    <scope>NUCLEOTIDE SEQUENCE [LARGE SCALE GENOMIC DNA]</scope>
    <source>
        <strain evidence="2 3">KR</strain>
    </source>
</reference>
<dbReference type="InterPro" id="IPR036291">
    <property type="entry name" value="NAD(P)-bd_dom_sf"/>
</dbReference>
<keyword evidence="3" id="KW-1185">Reference proteome</keyword>
<feature type="region of interest" description="Disordered" evidence="1">
    <location>
        <begin position="429"/>
        <end position="460"/>
    </location>
</feature>
<dbReference type="PANTHER" id="PTHR43313:SF1">
    <property type="entry name" value="3BETA-HYDROXYSTEROID DEHYDROGENASE DHS-16"/>
    <property type="match status" value="1"/>
</dbReference>
<comment type="caution">
    <text evidence="2">The sequence shown here is derived from an EMBL/GenBank/DDBJ whole genome shotgun (WGS) entry which is preliminary data.</text>
</comment>
<feature type="compositionally biased region" description="Low complexity" evidence="1">
    <location>
        <begin position="595"/>
        <end position="627"/>
    </location>
</feature>
<dbReference type="GO" id="GO:0008202">
    <property type="term" value="P:steroid metabolic process"/>
    <property type="evidence" value="ECO:0007669"/>
    <property type="project" value="TreeGrafter"/>
</dbReference>
<dbReference type="Gene3D" id="3.40.50.720">
    <property type="entry name" value="NAD(P)-binding Rossmann-like Domain"/>
    <property type="match status" value="1"/>
</dbReference>
<organism evidence="2 3">
    <name type="scientific">Rhodotorula mucilaginosa</name>
    <name type="common">Yeast</name>
    <name type="synonym">Rhodotorula rubra</name>
    <dbReference type="NCBI Taxonomy" id="5537"/>
    <lineage>
        <taxon>Eukaryota</taxon>
        <taxon>Fungi</taxon>
        <taxon>Dikarya</taxon>
        <taxon>Basidiomycota</taxon>
        <taxon>Pucciniomycotina</taxon>
        <taxon>Microbotryomycetes</taxon>
        <taxon>Sporidiobolales</taxon>
        <taxon>Sporidiobolaceae</taxon>
        <taxon>Rhodotorula</taxon>
    </lineage>
</organism>
<feature type="region of interest" description="Disordered" evidence="1">
    <location>
        <begin position="537"/>
        <end position="654"/>
    </location>
</feature>
<name>A0A9P6W108_RHOMI</name>
<dbReference type="Pfam" id="PF08643">
    <property type="entry name" value="DUF1776"/>
    <property type="match status" value="1"/>
</dbReference>
<evidence type="ECO:0000313" key="2">
    <source>
        <dbReference type="EMBL" id="KAG0660851.1"/>
    </source>
</evidence>
<feature type="compositionally biased region" description="Gly residues" evidence="1">
    <location>
        <begin position="628"/>
        <end position="637"/>
    </location>
</feature>
<dbReference type="OrthoDB" id="5308060at2759"/>
<dbReference type="PANTHER" id="PTHR43313">
    <property type="entry name" value="SHORT-CHAIN DEHYDROGENASE/REDUCTASE FAMILY 9C"/>
    <property type="match status" value="1"/>
</dbReference>